<sequence length="49" mass="5686">ILTVLNLDLIVPMMMMFLLKIFGRSEFAASRLLVKNCRIVFIVVVDRFV</sequence>
<accession>A0A2K3JTR1</accession>
<evidence type="ECO:0000313" key="2">
    <source>
        <dbReference type="Proteomes" id="UP000236291"/>
    </source>
</evidence>
<comment type="caution">
    <text evidence="1">The sequence shown here is derived from an EMBL/GenBank/DDBJ whole genome shotgun (WGS) entry which is preliminary data.</text>
</comment>
<organism evidence="1 2">
    <name type="scientific">Trifolium pratense</name>
    <name type="common">Red clover</name>
    <dbReference type="NCBI Taxonomy" id="57577"/>
    <lineage>
        <taxon>Eukaryota</taxon>
        <taxon>Viridiplantae</taxon>
        <taxon>Streptophyta</taxon>
        <taxon>Embryophyta</taxon>
        <taxon>Tracheophyta</taxon>
        <taxon>Spermatophyta</taxon>
        <taxon>Magnoliopsida</taxon>
        <taxon>eudicotyledons</taxon>
        <taxon>Gunneridae</taxon>
        <taxon>Pentapetalae</taxon>
        <taxon>rosids</taxon>
        <taxon>fabids</taxon>
        <taxon>Fabales</taxon>
        <taxon>Fabaceae</taxon>
        <taxon>Papilionoideae</taxon>
        <taxon>50 kb inversion clade</taxon>
        <taxon>NPAAA clade</taxon>
        <taxon>Hologalegina</taxon>
        <taxon>IRL clade</taxon>
        <taxon>Trifolieae</taxon>
        <taxon>Trifolium</taxon>
    </lineage>
</organism>
<proteinExistence type="predicted"/>
<evidence type="ECO:0000313" key="1">
    <source>
        <dbReference type="EMBL" id="PNX57424.1"/>
    </source>
</evidence>
<dbReference type="EMBL" id="ASHM01076527">
    <property type="protein sequence ID" value="PNX57424.1"/>
    <property type="molecule type" value="Genomic_DNA"/>
</dbReference>
<dbReference type="AlphaFoldDB" id="A0A2K3JTR1"/>
<gene>
    <name evidence="1" type="ORF">L195_g050393</name>
</gene>
<dbReference type="Proteomes" id="UP000236291">
    <property type="component" value="Unassembled WGS sequence"/>
</dbReference>
<protein>
    <submittedName>
        <fullName evidence="1">Uncharacterized protein</fullName>
    </submittedName>
</protein>
<name>A0A2K3JTR1_TRIPR</name>
<reference evidence="1 2" key="1">
    <citation type="journal article" date="2014" name="Am. J. Bot.">
        <title>Genome assembly and annotation for red clover (Trifolium pratense; Fabaceae).</title>
        <authorList>
            <person name="Istvanek J."/>
            <person name="Jaros M."/>
            <person name="Krenek A."/>
            <person name="Repkova J."/>
        </authorList>
    </citation>
    <scope>NUCLEOTIDE SEQUENCE [LARGE SCALE GENOMIC DNA]</scope>
    <source>
        <strain evidence="2">cv. Tatra</strain>
        <tissue evidence="1">Young leaves</tissue>
    </source>
</reference>
<feature type="non-terminal residue" evidence="1">
    <location>
        <position position="1"/>
    </location>
</feature>
<reference evidence="1 2" key="2">
    <citation type="journal article" date="2017" name="Front. Plant Sci.">
        <title>Gene Classification and Mining of Molecular Markers Useful in Red Clover (Trifolium pratense) Breeding.</title>
        <authorList>
            <person name="Istvanek J."/>
            <person name="Dluhosova J."/>
            <person name="Dluhos P."/>
            <person name="Patkova L."/>
            <person name="Nedelnik J."/>
            <person name="Repkova J."/>
        </authorList>
    </citation>
    <scope>NUCLEOTIDE SEQUENCE [LARGE SCALE GENOMIC DNA]</scope>
    <source>
        <strain evidence="2">cv. Tatra</strain>
        <tissue evidence="1">Young leaves</tissue>
    </source>
</reference>